<organism evidence="3 4">
    <name type="scientific">Homarus americanus</name>
    <name type="common">American lobster</name>
    <dbReference type="NCBI Taxonomy" id="6706"/>
    <lineage>
        <taxon>Eukaryota</taxon>
        <taxon>Metazoa</taxon>
        <taxon>Ecdysozoa</taxon>
        <taxon>Arthropoda</taxon>
        <taxon>Crustacea</taxon>
        <taxon>Multicrustacea</taxon>
        <taxon>Malacostraca</taxon>
        <taxon>Eumalacostraca</taxon>
        <taxon>Eucarida</taxon>
        <taxon>Decapoda</taxon>
        <taxon>Pleocyemata</taxon>
        <taxon>Astacidea</taxon>
        <taxon>Nephropoidea</taxon>
        <taxon>Nephropidae</taxon>
        <taxon>Homarus</taxon>
    </lineage>
</organism>
<feature type="signal peptide" evidence="2">
    <location>
        <begin position="1"/>
        <end position="18"/>
    </location>
</feature>
<feature type="region of interest" description="Disordered" evidence="1">
    <location>
        <begin position="368"/>
        <end position="505"/>
    </location>
</feature>
<keyword evidence="2" id="KW-0732">Signal</keyword>
<name>A0A8J5NAJ1_HOMAM</name>
<keyword evidence="4" id="KW-1185">Reference proteome</keyword>
<proteinExistence type="predicted"/>
<evidence type="ECO:0000313" key="3">
    <source>
        <dbReference type="EMBL" id="KAG7176991.1"/>
    </source>
</evidence>
<sequence>MWLLIQTVTLVVVIGVSASSTIVPPSTTVSSPSTTPPVSSTTTVPPSTTVSSPSTTPPVSSTTTGPSSTTPVSTTVSSPAVSSTEVQESEEAFVLPSASVGQMETVAIIEEVDDDWTDDSVPHENTEHVKNNGEHGDEVYDDYYYDYSDLEEWDDYTYEDYPHVEDNLTLFAQNDTEILTNDTESLNFDKDIVINKDNLLPILKTIVLAYTHKQTPSYKEILKAGGISALKTSLNYFGKEKLGLNLLTLAKKLTEIMNDDELSKDESSEVLSKLAEDYLARHRFKLVLPESVLLHQEEMEEFMLRKIQSELEGRAATPDTELSMVMPRADPAVSSVVNYQKNYAQWYFQWYLRYKDYYDKNYPFDSKTPQQQVVPQNVNGATPGKGVTPLLKPPPPLRVQGARTDTNRPLRKPLNPQQKRRRQPSQKPRRQPQKPHAPKRPRIQSGRPRPPQRPSVHRVPPPGPVSVQPQIPHHSGTNVVSSSAGDNTNTFGTFQREGNNGGSHFQVFHGPEVAVPTTTAATPTRRVPSPQPVYIHTTQSTLPNTERGFKPIIKPDTPVVENPNVKRQTVSESSPVPKELKSGFRPPKQETVLPKNKPTLIPKIKPQAVPAAQTNSGGFKPIPVPNETGNTDLETSTRKISTVTSSVFKTSPKLKVPTTPHPAIFFRTATRKSVRVVTSSSVVTQPTISSGNTLPELRRPPRHQESLQSPTQELPNPVNAHIVNTEQQSLLRHTGNNGFVRTNVPASITVVDHRRAQGFGLGARPEAQVTPPSSSTPVPVYALDPFYGPRLSRIDFIFDELKTLEQLQRPKVADERILRFFRYLKAAREGQDGSDCGIKYPECRIDTTTFSHKPILNAFQKVSLLMDAASS</sequence>
<gene>
    <name evidence="3" type="ORF">Hamer_G000208</name>
</gene>
<feature type="region of interest" description="Disordered" evidence="1">
    <location>
        <begin position="608"/>
        <end position="635"/>
    </location>
</feature>
<evidence type="ECO:0000313" key="4">
    <source>
        <dbReference type="Proteomes" id="UP000747542"/>
    </source>
</evidence>
<dbReference type="Proteomes" id="UP000747542">
    <property type="component" value="Unassembled WGS sequence"/>
</dbReference>
<reference evidence="3" key="1">
    <citation type="journal article" date="2021" name="Sci. Adv.">
        <title>The American lobster genome reveals insights on longevity, neural, and immune adaptations.</title>
        <authorList>
            <person name="Polinski J.M."/>
            <person name="Zimin A.V."/>
            <person name="Clark K.F."/>
            <person name="Kohn A.B."/>
            <person name="Sadowski N."/>
            <person name="Timp W."/>
            <person name="Ptitsyn A."/>
            <person name="Khanna P."/>
            <person name="Romanova D.Y."/>
            <person name="Williams P."/>
            <person name="Greenwood S.J."/>
            <person name="Moroz L.L."/>
            <person name="Walt D.R."/>
            <person name="Bodnar A.G."/>
        </authorList>
    </citation>
    <scope>NUCLEOTIDE SEQUENCE</scope>
    <source>
        <strain evidence="3">GMGI-L3</strain>
    </source>
</reference>
<feature type="compositionally biased region" description="Polar residues" evidence="1">
    <location>
        <begin position="475"/>
        <end position="498"/>
    </location>
</feature>
<feature type="compositionally biased region" description="Low complexity" evidence="1">
    <location>
        <begin position="369"/>
        <end position="379"/>
    </location>
</feature>
<dbReference type="EMBL" id="JAHLQT010002534">
    <property type="protein sequence ID" value="KAG7176991.1"/>
    <property type="molecule type" value="Genomic_DNA"/>
</dbReference>
<feature type="region of interest" description="Disordered" evidence="1">
    <location>
        <begin position="542"/>
        <end position="594"/>
    </location>
</feature>
<feature type="compositionally biased region" description="Basic residues" evidence="1">
    <location>
        <begin position="418"/>
        <end position="442"/>
    </location>
</feature>
<comment type="caution">
    <text evidence="3">The sequence shown here is derived from an EMBL/GenBank/DDBJ whole genome shotgun (WGS) entry which is preliminary data.</text>
</comment>
<accession>A0A8J5NAJ1</accession>
<feature type="compositionally biased region" description="Low complexity" evidence="1">
    <location>
        <begin position="681"/>
        <end position="690"/>
    </location>
</feature>
<feature type="compositionally biased region" description="Pro residues" evidence="1">
    <location>
        <begin position="448"/>
        <end position="464"/>
    </location>
</feature>
<feature type="region of interest" description="Disordered" evidence="1">
    <location>
        <begin position="681"/>
        <end position="716"/>
    </location>
</feature>
<feature type="compositionally biased region" description="Basic and acidic residues" evidence="1">
    <location>
        <begin position="696"/>
        <end position="705"/>
    </location>
</feature>
<dbReference type="AlphaFoldDB" id="A0A8J5NAJ1"/>
<feature type="region of interest" description="Disordered" evidence="1">
    <location>
        <begin position="22"/>
        <end position="97"/>
    </location>
</feature>
<feature type="chain" id="PRO_5035258404" evidence="2">
    <location>
        <begin position="19"/>
        <end position="871"/>
    </location>
</feature>
<feature type="region of interest" description="Disordered" evidence="1">
    <location>
        <begin position="116"/>
        <end position="137"/>
    </location>
</feature>
<protein>
    <submittedName>
        <fullName evidence="3">Uncharacterized protein</fullName>
    </submittedName>
</protein>
<feature type="compositionally biased region" description="Basic and acidic residues" evidence="1">
    <location>
        <begin position="120"/>
        <end position="137"/>
    </location>
</feature>
<evidence type="ECO:0000256" key="2">
    <source>
        <dbReference type="SAM" id="SignalP"/>
    </source>
</evidence>
<feature type="compositionally biased region" description="Low complexity" evidence="1">
    <location>
        <begin position="22"/>
        <end position="84"/>
    </location>
</feature>
<evidence type="ECO:0000256" key="1">
    <source>
        <dbReference type="SAM" id="MobiDB-lite"/>
    </source>
</evidence>
<feature type="compositionally biased region" description="Polar residues" evidence="1">
    <location>
        <begin position="565"/>
        <end position="574"/>
    </location>
</feature>